<feature type="non-terminal residue" evidence="1">
    <location>
        <position position="1"/>
    </location>
</feature>
<sequence length="41" mass="4565">PIFGLYCSWQCFNSSFVWTAHVLLQIGQSRLIGIAFCTASV</sequence>
<name>A0A383CRD0_9ZZZZ</name>
<dbReference type="EMBL" id="UINC01211035">
    <property type="protein sequence ID" value="SVE34762.1"/>
    <property type="molecule type" value="Genomic_DNA"/>
</dbReference>
<gene>
    <name evidence="1" type="ORF">METZ01_LOCUS487616</name>
</gene>
<dbReference type="AlphaFoldDB" id="A0A383CRD0"/>
<proteinExistence type="predicted"/>
<protein>
    <submittedName>
        <fullName evidence="1">Uncharacterized protein</fullName>
    </submittedName>
</protein>
<reference evidence="1" key="1">
    <citation type="submission" date="2018-05" db="EMBL/GenBank/DDBJ databases">
        <authorList>
            <person name="Lanie J.A."/>
            <person name="Ng W.-L."/>
            <person name="Kazmierczak K.M."/>
            <person name="Andrzejewski T.M."/>
            <person name="Davidsen T.M."/>
            <person name="Wayne K.J."/>
            <person name="Tettelin H."/>
            <person name="Glass J.I."/>
            <person name="Rusch D."/>
            <person name="Podicherti R."/>
            <person name="Tsui H.-C.T."/>
            <person name="Winkler M.E."/>
        </authorList>
    </citation>
    <scope>NUCLEOTIDE SEQUENCE</scope>
</reference>
<evidence type="ECO:0000313" key="1">
    <source>
        <dbReference type="EMBL" id="SVE34762.1"/>
    </source>
</evidence>
<organism evidence="1">
    <name type="scientific">marine metagenome</name>
    <dbReference type="NCBI Taxonomy" id="408172"/>
    <lineage>
        <taxon>unclassified sequences</taxon>
        <taxon>metagenomes</taxon>
        <taxon>ecological metagenomes</taxon>
    </lineage>
</organism>
<accession>A0A383CRD0</accession>